<dbReference type="Proteomes" id="UP001172082">
    <property type="component" value="Unassembled WGS sequence"/>
</dbReference>
<accession>A0ABT8KT51</accession>
<name>A0ABT8KT51_9BACT</name>
<dbReference type="InterPro" id="IPR032286">
    <property type="entry name" value="DUF4837"/>
</dbReference>
<evidence type="ECO:0000313" key="2">
    <source>
        <dbReference type="Proteomes" id="UP001172082"/>
    </source>
</evidence>
<reference evidence="1" key="1">
    <citation type="submission" date="2023-06" db="EMBL/GenBank/DDBJ databases">
        <title>Genomic of Parafulvivirga corallium.</title>
        <authorList>
            <person name="Wang G."/>
        </authorList>
    </citation>
    <scope>NUCLEOTIDE SEQUENCE</scope>
    <source>
        <strain evidence="1">BMA10</strain>
    </source>
</reference>
<keyword evidence="2" id="KW-1185">Reference proteome</keyword>
<proteinExistence type="predicted"/>
<dbReference type="EMBL" id="JAUJEA010000007">
    <property type="protein sequence ID" value="MDN5203578.1"/>
    <property type="molecule type" value="Genomic_DNA"/>
</dbReference>
<evidence type="ECO:0000313" key="1">
    <source>
        <dbReference type="EMBL" id="MDN5203578.1"/>
    </source>
</evidence>
<comment type="caution">
    <text evidence="1">The sequence shown here is derived from an EMBL/GenBank/DDBJ whole genome shotgun (WGS) entry which is preliminary data.</text>
</comment>
<dbReference type="Pfam" id="PF16125">
    <property type="entry name" value="DUF4837"/>
    <property type="match status" value="1"/>
</dbReference>
<sequence>MSYLESFTISRAIAFLMVIGLLSSCTSQDISGERKYMPAANGQTGDIVVVMDSLKWAGPVGDLLRDIFTAPVQGLPQDEPQFKLRHVDPRKMTKLIKQSRNLMYVTLLDDESRSGRLLKNSFPKEAKQKIKDNPSLFMLPRDDEFAKGQKLIHLFGATNQTLIDNLQKNRNRLLTYMHNSENDRVKEEVYSGKEKVALSKRISERHEFALRIPATYELADEQEDFVWLRNLETEIDKSVFVSYINYTSQDVFEEENVLKLRESITSKYLRDIEKPEKYITYQPIFPIKTEKFTFNGNFAVKGRGLWRVNDNSLGGPYICYVFVDEALNRLYYVEGFVAAPGKDKKELIRELEIILSTFKTKEQLESKTDDEKT</sequence>
<dbReference type="RefSeq" id="WP_346753599.1">
    <property type="nucleotide sequence ID" value="NZ_JAUJEA010000007.1"/>
</dbReference>
<organism evidence="1 2">
    <name type="scientific">Splendidivirga corallicola</name>
    <dbReference type="NCBI Taxonomy" id="3051826"/>
    <lineage>
        <taxon>Bacteria</taxon>
        <taxon>Pseudomonadati</taxon>
        <taxon>Bacteroidota</taxon>
        <taxon>Cytophagia</taxon>
        <taxon>Cytophagales</taxon>
        <taxon>Splendidivirgaceae</taxon>
        <taxon>Splendidivirga</taxon>
    </lineage>
</organism>
<gene>
    <name evidence="1" type="ORF">QQ008_19475</name>
</gene>
<protein>
    <submittedName>
        <fullName evidence="1">DUF4837 family protein</fullName>
    </submittedName>
</protein>